<organism evidence="5 6">
    <name type="scientific">Candidatus Woesebacteria bacterium GW2011_GWB1_38_8</name>
    <dbReference type="NCBI Taxonomy" id="1618570"/>
    <lineage>
        <taxon>Bacteria</taxon>
        <taxon>Candidatus Woeseibacteriota</taxon>
    </lineage>
</organism>
<feature type="transmembrane region" description="Helical" evidence="4">
    <location>
        <begin position="121"/>
        <end position="144"/>
    </location>
</feature>
<evidence type="ECO:0000313" key="6">
    <source>
        <dbReference type="Proteomes" id="UP000034081"/>
    </source>
</evidence>
<keyword evidence="2 3" id="KW-0802">TPR repeat</keyword>
<dbReference type="InterPro" id="IPR011990">
    <property type="entry name" value="TPR-like_helical_dom_sf"/>
</dbReference>
<feature type="transmembrane region" description="Helical" evidence="4">
    <location>
        <begin position="334"/>
        <end position="353"/>
    </location>
</feature>
<dbReference type="InterPro" id="IPR052346">
    <property type="entry name" value="O-mannosyl-transferase_TMTC"/>
</dbReference>
<proteinExistence type="predicted"/>
<protein>
    <recommendedName>
        <fullName evidence="7">Glycosyltransferase RgtA/B/C/D-like domain-containing protein</fullName>
    </recommendedName>
</protein>
<evidence type="ECO:0000256" key="4">
    <source>
        <dbReference type="SAM" id="Phobius"/>
    </source>
</evidence>
<comment type="caution">
    <text evidence="5">The sequence shown here is derived from an EMBL/GenBank/DDBJ whole genome shotgun (WGS) entry which is preliminary data.</text>
</comment>
<feature type="transmembrane region" description="Helical" evidence="4">
    <location>
        <begin position="82"/>
        <end position="101"/>
    </location>
</feature>
<sequence length="522" mass="60066">MIIYANSLFNSFVGDDFAQVRNNQSVHSIWNIPSLFTKGAFSKGAFNENAEINYYKPLLSSTFALIYFFSRENPLGFHLIQILIHITNSVLIYLIFRYFFQKGMSIFLSLLFLTHPFNTEAVIYISNLQDPLFSLFGLLALYVSTRKHKSTHTTSLVTGLLTMSLLSKETGVAFLLIIPVFNYLNNKKNKKEAIYNGLLQSSLALLIYAFLRFAVAQVSFPQNIIVPIQTLSFWERVIHVPKIVFFYLSTFVYPKDLVVYQSWTIKSFTLQNFYIPLLADTLFFSGIILFGLLIYRKYRGLFKRLLFFLLWFSIGLGLHLQIIPLDQTVADRWFYFPMIGLLGIIGVLINYLASAIRLRSRFVIPLGLAIIILLSARVIIRNSNWKDPSTLYTHDLKYNQDSYQIEYALGDFFLRQKKFNEAEQHLNNAVGLFPSTRTFNPLGSLYLKTSRFEEAVKAYESSLKYDPNHIPSWIYLAAAKYNTGDKEGALYAINKAYALYPSADSLKVLNAIENDQKINFQQ</sequence>
<feature type="transmembrane region" description="Helical" evidence="4">
    <location>
        <begin position="273"/>
        <end position="293"/>
    </location>
</feature>
<evidence type="ECO:0000313" key="5">
    <source>
        <dbReference type="EMBL" id="KKQ86040.1"/>
    </source>
</evidence>
<evidence type="ECO:0000256" key="3">
    <source>
        <dbReference type="PROSITE-ProRule" id="PRU00339"/>
    </source>
</evidence>
<dbReference type="EMBL" id="LBVL01000002">
    <property type="protein sequence ID" value="KKQ86040.1"/>
    <property type="molecule type" value="Genomic_DNA"/>
</dbReference>
<dbReference type="Pfam" id="PF13432">
    <property type="entry name" value="TPR_16"/>
    <property type="match status" value="1"/>
</dbReference>
<dbReference type="PANTHER" id="PTHR44227:SF3">
    <property type="entry name" value="PROTEIN O-MANNOSYL-TRANSFERASE TMTC4"/>
    <property type="match status" value="1"/>
</dbReference>
<evidence type="ECO:0000256" key="2">
    <source>
        <dbReference type="ARBA" id="ARBA00022803"/>
    </source>
</evidence>
<dbReference type="SUPFAM" id="SSF48452">
    <property type="entry name" value="TPR-like"/>
    <property type="match status" value="1"/>
</dbReference>
<keyword evidence="4" id="KW-0812">Transmembrane</keyword>
<reference evidence="5 6" key="1">
    <citation type="journal article" date="2015" name="Nature">
        <title>rRNA introns, odd ribosomes, and small enigmatic genomes across a large radiation of phyla.</title>
        <authorList>
            <person name="Brown C.T."/>
            <person name="Hug L.A."/>
            <person name="Thomas B.C."/>
            <person name="Sharon I."/>
            <person name="Castelle C.J."/>
            <person name="Singh A."/>
            <person name="Wilkins M.J."/>
            <person name="Williams K.H."/>
            <person name="Banfield J.F."/>
        </authorList>
    </citation>
    <scope>NUCLEOTIDE SEQUENCE [LARGE SCALE GENOMIC DNA]</scope>
</reference>
<feature type="transmembrane region" description="Helical" evidence="4">
    <location>
        <begin position="156"/>
        <end position="181"/>
    </location>
</feature>
<evidence type="ECO:0008006" key="7">
    <source>
        <dbReference type="Google" id="ProtNLM"/>
    </source>
</evidence>
<keyword evidence="1" id="KW-0677">Repeat</keyword>
<dbReference type="STRING" id="1618570.UT08_C0002G0062"/>
<feature type="transmembrane region" description="Helical" evidence="4">
    <location>
        <begin position="362"/>
        <end position="380"/>
    </location>
</feature>
<dbReference type="SMART" id="SM00028">
    <property type="entry name" value="TPR"/>
    <property type="match status" value="3"/>
</dbReference>
<dbReference type="PROSITE" id="PS50005">
    <property type="entry name" value="TPR"/>
    <property type="match status" value="1"/>
</dbReference>
<dbReference type="PANTHER" id="PTHR44227">
    <property type="match status" value="1"/>
</dbReference>
<keyword evidence="4" id="KW-0472">Membrane</keyword>
<feature type="transmembrane region" description="Helical" evidence="4">
    <location>
        <begin position="305"/>
        <end position="322"/>
    </location>
</feature>
<dbReference type="AlphaFoldDB" id="A0A0G0LDN9"/>
<dbReference type="PROSITE" id="PS50293">
    <property type="entry name" value="TPR_REGION"/>
    <property type="match status" value="1"/>
</dbReference>
<feature type="transmembrane region" description="Helical" evidence="4">
    <location>
        <begin position="193"/>
        <end position="215"/>
    </location>
</feature>
<name>A0A0G0LDN9_9BACT</name>
<dbReference type="InterPro" id="IPR019734">
    <property type="entry name" value="TPR_rpt"/>
</dbReference>
<dbReference type="Proteomes" id="UP000034081">
    <property type="component" value="Unassembled WGS sequence"/>
</dbReference>
<dbReference type="Gene3D" id="1.25.40.10">
    <property type="entry name" value="Tetratricopeptide repeat domain"/>
    <property type="match status" value="1"/>
</dbReference>
<gene>
    <name evidence="5" type="ORF">UT08_C0002G0062</name>
</gene>
<feature type="repeat" description="TPR" evidence="3">
    <location>
        <begin position="436"/>
        <end position="469"/>
    </location>
</feature>
<evidence type="ECO:0000256" key="1">
    <source>
        <dbReference type="ARBA" id="ARBA00022737"/>
    </source>
</evidence>
<keyword evidence="4" id="KW-1133">Transmembrane helix</keyword>
<accession>A0A0G0LDN9</accession>